<dbReference type="EMBL" id="BKCJ011847804">
    <property type="protein sequence ID" value="GFD58029.1"/>
    <property type="molecule type" value="Genomic_DNA"/>
</dbReference>
<sequence length="86" mass="10027">GWLHITAHRRRRRHRCRSSQRRERRAHLHHPATVFHVAEGAWQVEALGQVNGQEILEHPDKPPEKPQTWLPRAIADIASRQEKAAV</sequence>
<evidence type="ECO:0000313" key="2">
    <source>
        <dbReference type="EMBL" id="GFD58029.1"/>
    </source>
</evidence>
<name>A0A699XE95_TANCI</name>
<comment type="caution">
    <text evidence="2">The sequence shown here is derived from an EMBL/GenBank/DDBJ whole genome shotgun (WGS) entry which is preliminary data.</text>
</comment>
<dbReference type="AlphaFoldDB" id="A0A699XE95"/>
<accession>A0A699XE95</accession>
<evidence type="ECO:0000256" key="1">
    <source>
        <dbReference type="SAM" id="MobiDB-lite"/>
    </source>
</evidence>
<feature type="non-terminal residue" evidence="2">
    <location>
        <position position="86"/>
    </location>
</feature>
<feature type="non-terminal residue" evidence="2">
    <location>
        <position position="1"/>
    </location>
</feature>
<reference evidence="2" key="1">
    <citation type="journal article" date="2019" name="Sci. Rep.">
        <title>Draft genome of Tanacetum cinerariifolium, the natural source of mosquito coil.</title>
        <authorList>
            <person name="Yamashiro T."/>
            <person name="Shiraishi A."/>
            <person name="Satake H."/>
            <person name="Nakayama K."/>
        </authorList>
    </citation>
    <scope>NUCLEOTIDE SEQUENCE</scope>
</reference>
<organism evidence="2">
    <name type="scientific">Tanacetum cinerariifolium</name>
    <name type="common">Dalmatian daisy</name>
    <name type="synonym">Chrysanthemum cinerariifolium</name>
    <dbReference type="NCBI Taxonomy" id="118510"/>
    <lineage>
        <taxon>Eukaryota</taxon>
        <taxon>Viridiplantae</taxon>
        <taxon>Streptophyta</taxon>
        <taxon>Embryophyta</taxon>
        <taxon>Tracheophyta</taxon>
        <taxon>Spermatophyta</taxon>
        <taxon>Magnoliopsida</taxon>
        <taxon>eudicotyledons</taxon>
        <taxon>Gunneridae</taxon>
        <taxon>Pentapetalae</taxon>
        <taxon>asterids</taxon>
        <taxon>campanulids</taxon>
        <taxon>Asterales</taxon>
        <taxon>Asteraceae</taxon>
        <taxon>Asteroideae</taxon>
        <taxon>Anthemideae</taxon>
        <taxon>Anthemidinae</taxon>
        <taxon>Tanacetum</taxon>
    </lineage>
</organism>
<gene>
    <name evidence="2" type="ORF">Tci_929998</name>
</gene>
<protein>
    <submittedName>
        <fullName evidence="2">Uncharacterized protein</fullName>
    </submittedName>
</protein>
<feature type="region of interest" description="Disordered" evidence="1">
    <location>
        <begin position="1"/>
        <end position="28"/>
    </location>
</feature>
<proteinExistence type="predicted"/>